<keyword evidence="5 6" id="KW-0687">Ribonucleoprotein</keyword>
<comment type="caution">
    <text evidence="9">The sequence shown here is derived from an EMBL/GenBank/DDBJ whole genome shotgun (WGS) entry which is preliminary data.</text>
</comment>
<dbReference type="PRINTS" id="PR00883">
    <property type="entry name" value="NUCLEARHMG"/>
</dbReference>
<dbReference type="PRINTS" id="PR00881">
    <property type="entry name" value="L7ARS6FAMILY"/>
</dbReference>
<dbReference type="EMBL" id="SNRW01000282">
    <property type="protein sequence ID" value="KAA6402130.1"/>
    <property type="molecule type" value="Genomic_DNA"/>
</dbReference>
<feature type="domain" description="Ribosomal protein eL8/eL30/eS12/Gadd45" evidence="8">
    <location>
        <begin position="68"/>
        <end position="151"/>
    </location>
</feature>
<evidence type="ECO:0000313" key="10">
    <source>
        <dbReference type="Proteomes" id="UP000324800"/>
    </source>
</evidence>
<evidence type="ECO:0000256" key="3">
    <source>
        <dbReference type="ARBA" id="ARBA00022884"/>
    </source>
</evidence>
<evidence type="ECO:0000256" key="1">
    <source>
        <dbReference type="ARBA" id="ARBA00004604"/>
    </source>
</evidence>
<dbReference type="InterPro" id="IPR018492">
    <property type="entry name" value="Ribosomal_eL8/Nhp2"/>
</dbReference>
<comment type="function">
    <text evidence="6">Required for ribosome biogenesis. Part of a complex which catalyzes pseudouridylation of rRNA. This involves the isomerization of uridine such that the ribose is subsequently attached to C5, instead of the normal N1. Pseudouridine ('psi') residues may serve to stabilize the conformation of rRNAs.</text>
</comment>
<dbReference type="SUPFAM" id="SSF55315">
    <property type="entry name" value="L30e-like"/>
    <property type="match status" value="1"/>
</dbReference>
<dbReference type="GO" id="GO:0042254">
    <property type="term" value="P:ribosome biogenesis"/>
    <property type="evidence" value="ECO:0007669"/>
    <property type="project" value="InterPro"/>
</dbReference>
<feature type="region of interest" description="Disordered" evidence="7">
    <location>
        <begin position="1"/>
        <end position="26"/>
    </location>
</feature>
<evidence type="ECO:0000256" key="4">
    <source>
        <dbReference type="ARBA" id="ARBA00023242"/>
    </source>
</evidence>
<dbReference type="Pfam" id="PF01248">
    <property type="entry name" value="Ribosomal_L7Ae"/>
    <property type="match status" value="1"/>
</dbReference>
<dbReference type="GO" id="GO:0031120">
    <property type="term" value="P:snRNA pseudouridine synthesis"/>
    <property type="evidence" value="ECO:0007669"/>
    <property type="project" value="UniProtKB-UniRule"/>
</dbReference>
<evidence type="ECO:0000313" key="9">
    <source>
        <dbReference type="EMBL" id="KAA6402130.1"/>
    </source>
</evidence>
<protein>
    <recommendedName>
        <fullName evidence="6">H/ACA ribonucleoprotein complex subunit 2</fullName>
    </recommendedName>
    <alternativeName>
        <fullName evidence="6">Nucleolar protein family A member 2</fullName>
    </alternativeName>
</protein>
<evidence type="ECO:0000256" key="5">
    <source>
        <dbReference type="ARBA" id="ARBA00023274"/>
    </source>
</evidence>
<dbReference type="InterPro" id="IPR029064">
    <property type="entry name" value="Ribosomal_eL30-like_sf"/>
</dbReference>
<feature type="compositionally biased region" description="Acidic residues" evidence="7">
    <location>
        <begin position="14"/>
        <end position="23"/>
    </location>
</feature>
<reference evidence="9 10" key="1">
    <citation type="submission" date="2019-03" db="EMBL/GenBank/DDBJ databases">
        <title>Single cell metagenomics reveals metabolic interactions within the superorganism composed of flagellate Streblomastix strix and complex community of Bacteroidetes bacteria on its surface.</title>
        <authorList>
            <person name="Treitli S.C."/>
            <person name="Kolisko M."/>
            <person name="Husnik F."/>
            <person name="Keeling P."/>
            <person name="Hampl V."/>
        </authorList>
    </citation>
    <scope>NUCLEOTIDE SEQUENCE [LARGE SCALE GENOMIC DNA]</scope>
    <source>
        <strain evidence="9">ST1C</strain>
    </source>
</reference>
<dbReference type="OrthoDB" id="5364946at2759"/>
<dbReference type="InterPro" id="IPR050257">
    <property type="entry name" value="eL8/uL1-like"/>
</dbReference>
<name>A0A5J4X4M1_9EUKA</name>
<dbReference type="InterPro" id="IPR002415">
    <property type="entry name" value="H/ACA_rnp_Nhp2-like"/>
</dbReference>
<evidence type="ECO:0000256" key="2">
    <source>
        <dbReference type="ARBA" id="ARBA00007337"/>
    </source>
</evidence>
<evidence type="ECO:0000256" key="6">
    <source>
        <dbReference type="RuleBase" id="RU366039"/>
    </source>
</evidence>
<dbReference type="Gene3D" id="3.30.1330.30">
    <property type="match status" value="1"/>
</dbReference>
<sequence>MKRKREKINWKSELEEESCEEQDKDQRIPITSSKSDNILNNTQIDNQKWCKCKLPFASPMAGEKLNQRIMKIVKHTAKHKFLRRGVKEVVKSIRKGKKGICILAGDVSPIDVISHLPVYCEENNIPYIFVASKAELGLAASTKRPTSCVLAQTLPPDKLPEKIEKKWNQIVSELAQIT</sequence>
<dbReference type="InterPro" id="IPR004038">
    <property type="entry name" value="Ribosomal_eL8/eL30/eS12/Gad45"/>
</dbReference>
<gene>
    <name evidence="9" type="ORF">EZS28_002342</name>
</gene>
<keyword evidence="3 6" id="KW-0694">RNA-binding</keyword>
<evidence type="ECO:0000256" key="7">
    <source>
        <dbReference type="SAM" id="MobiDB-lite"/>
    </source>
</evidence>
<dbReference type="GO" id="GO:0000398">
    <property type="term" value="P:mRNA splicing, via spliceosome"/>
    <property type="evidence" value="ECO:0007669"/>
    <property type="project" value="UniProtKB-UniRule"/>
</dbReference>
<keyword evidence="4 6" id="KW-0539">Nucleus</keyword>
<dbReference type="AlphaFoldDB" id="A0A5J4X4M1"/>
<proteinExistence type="inferred from homology"/>
<dbReference type="GO" id="GO:0003723">
    <property type="term" value="F:RNA binding"/>
    <property type="evidence" value="ECO:0007669"/>
    <property type="project" value="UniProtKB-UniRule"/>
</dbReference>
<dbReference type="InterPro" id="IPR004037">
    <property type="entry name" value="Ribosomal_eL8-like_CS"/>
</dbReference>
<dbReference type="Proteomes" id="UP000324800">
    <property type="component" value="Unassembled WGS sequence"/>
</dbReference>
<organism evidence="9 10">
    <name type="scientific">Streblomastix strix</name>
    <dbReference type="NCBI Taxonomy" id="222440"/>
    <lineage>
        <taxon>Eukaryota</taxon>
        <taxon>Metamonada</taxon>
        <taxon>Preaxostyla</taxon>
        <taxon>Oxymonadida</taxon>
        <taxon>Streblomastigidae</taxon>
        <taxon>Streblomastix</taxon>
    </lineage>
</organism>
<dbReference type="PANTHER" id="PTHR23105">
    <property type="entry name" value="RIBOSOMAL PROTEIN L7AE FAMILY MEMBER"/>
    <property type="match status" value="1"/>
</dbReference>
<comment type="function">
    <text evidence="6">Common component of the spliceosome and rRNA processing machinery.</text>
</comment>
<comment type="subcellular location">
    <subcellularLocation>
        <location evidence="1 6">Nucleus</location>
        <location evidence="1 6">Nucleolus</location>
    </subcellularLocation>
</comment>
<dbReference type="GO" id="GO:0031429">
    <property type="term" value="C:box H/ACA snoRNP complex"/>
    <property type="evidence" value="ECO:0007669"/>
    <property type="project" value="UniProtKB-UniRule"/>
</dbReference>
<evidence type="ECO:0000259" key="8">
    <source>
        <dbReference type="Pfam" id="PF01248"/>
    </source>
</evidence>
<dbReference type="PROSITE" id="PS01082">
    <property type="entry name" value="RIBOSOMAL_L7AE"/>
    <property type="match status" value="1"/>
</dbReference>
<comment type="similarity">
    <text evidence="2 6">Belongs to the eukaryotic ribosomal protein eL8 family.</text>
</comment>
<accession>A0A5J4X4M1</accession>